<keyword evidence="6" id="KW-0804">Transcription</keyword>
<evidence type="ECO:0000259" key="8">
    <source>
        <dbReference type="PROSITE" id="PS50157"/>
    </source>
</evidence>
<protein>
    <recommendedName>
        <fullName evidence="8">C2H2-type domain-containing protein</fullName>
    </recommendedName>
</protein>
<evidence type="ECO:0000256" key="4">
    <source>
        <dbReference type="ARBA" id="ARBA00022833"/>
    </source>
</evidence>
<keyword evidence="3 7" id="KW-0863">Zinc-finger</keyword>
<keyword evidence="2" id="KW-0677">Repeat</keyword>
<accession>A0A7N0UXI5</accession>
<evidence type="ECO:0000313" key="10">
    <source>
        <dbReference type="Proteomes" id="UP000594263"/>
    </source>
</evidence>
<dbReference type="EnsemblPlants" id="Kaladp0089s0024.1.v1.1">
    <property type="protein sequence ID" value="Kaladp0089s0024.1.v1.1.CDS.1"/>
    <property type="gene ID" value="Kaladp0089s0024.v1.1"/>
</dbReference>
<dbReference type="GO" id="GO:0008270">
    <property type="term" value="F:zinc ion binding"/>
    <property type="evidence" value="ECO:0007669"/>
    <property type="project" value="UniProtKB-KW"/>
</dbReference>
<evidence type="ECO:0000256" key="2">
    <source>
        <dbReference type="ARBA" id="ARBA00022737"/>
    </source>
</evidence>
<name>A0A7N0UXI5_KALFE</name>
<proteinExistence type="predicted"/>
<evidence type="ECO:0000256" key="1">
    <source>
        <dbReference type="ARBA" id="ARBA00022723"/>
    </source>
</evidence>
<dbReference type="PROSITE" id="PS00028">
    <property type="entry name" value="ZINC_FINGER_C2H2_1"/>
    <property type="match status" value="2"/>
</dbReference>
<dbReference type="PANTHER" id="PTHR45988:SF1">
    <property type="entry name" value="ZINC FINGER PROTEIN AZF2"/>
    <property type="match status" value="1"/>
</dbReference>
<reference evidence="9" key="1">
    <citation type="submission" date="2021-01" db="UniProtKB">
        <authorList>
            <consortium name="EnsemblPlants"/>
        </authorList>
    </citation>
    <scope>IDENTIFICATION</scope>
</reference>
<keyword evidence="1" id="KW-0479">Metal-binding</keyword>
<dbReference type="Gramene" id="Kaladp0089s0024.1.v1.1">
    <property type="protein sequence ID" value="Kaladp0089s0024.1.v1.1.CDS.1"/>
    <property type="gene ID" value="Kaladp0089s0024.v1.1"/>
</dbReference>
<sequence length="216" mass="23040">MALEALNSPAAFARFQESNDHSWSAGDKRSRLVDQAGCSTEEEHLALCLISLAQGGPNKKMRPSPVSSDPSAPHKCSVCNKAFGSYQALGGHMASHKRAAAVAAATAENYKDDHSKKQLHSNKPASSVKATADHECSICHKSFPTGQALGGHKRRHYEGILGNHNSVKSTSTTPASIYEGVQSRKNFDLNIPMPDGVVEDEVSSGQQIQFGISTTP</sequence>
<organism evidence="9 10">
    <name type="scientific">Kalanchoe fedtschenkoi</name>
    <name type="common">Lavender scallops</name>
    <name type="synonym">South American air plant</name>
    <dbReference type="NCBI Taxonomy" id="63787"/>
    <lineage>
        <taxon>Eukaryota</taxon>
        <taxon>Viridiplantae</taxon>
        <taxon>Streptophyta</taxon>
        <taxon>Embryophyta</taxon>
        <taxon>Tracheophyta</taxon>
        <taxon>Spermatophyta</taxon>
        <taxon>Magnoliopsida</taxon>
        <taxon>eudicotyledons</taxon>
        <taxon>Gunneridae</taxon>
        <taxon>Pentapetalae</taxon>
        <taxon>Saxifragales</taxon>
        <taxon>Crassulaceae</taxon>
        <taxon>Kalanchoe</taxon>
    </lineage>
</organism>
<evidence type="ECO:0000256" key="5">
    <source>
        <dbReference type="ARBA" id="ARBA00023015"/>
    </source>
</evidence>
<dbReference type="PANTHER" id="PTHR45988">
    <property type="entry name" value="C2H2 TYPE ZINC FINGER TRANSCRIPTION FACTOR FAMILY-RELATED"/>
    <property type="match status" value="1"/>
</dbReference>
<dbReference type="GO" id="GO:0003700">
    <property type="term" value="F:DNA-binding transcription factor activity"/>
    <property type="evidence" value="ECO:0007669"/>
    <property type="project" value="InterPro"/>
</dbReference>
<feature type="domain" description="C2H2-type" evidence="8">
    <location>
        <begin position="74"/>
        <end position="101"/>
    </location>
</feature>
<dbReference type="GO" id="GO:0000976">
    <property type="term" value="F:transcription cis-regulatory region binding"/>
    <property type="evidence" value="ECO:0007669"/>
    <property type="project" value="TreeGrafter"/>
</dbReference>
<dbReference type="SUPFAM" id="SSF57667">
    <property type="entry name" value="beta-beta-alpha zinc fingers"/>
    <property type="match status" value="1"/>
</dbReference>
<dbReference type="Gene3D" id="3.30.160.60">
    <property type="entry name" value="Classic Zinc Finger"/>
    <property type="match status" value="1"/>
</dbReference>
<dbReference type="InterPro" id="IPR044653">
    <property type="entry name" value="AZF1/2/3-like"/>
</dbReference>
<dbReference type="Proteomes" id="UP000594263">
    <property type="component" value="Unplaced"/>
</dbReference>
<evidence type="ECO:0000256" key="7">
    <source>
        <dbReference type="PROSITE-ProRule" id="PRU00042"/>
    </source>
</evidence>
<feature type="domain" description="C2H2-type" evidence="8">
    <location>
        <begin position="134"/>
        <end position="156"/>
    </location>
</feature>
<evidence type="ECO:0000256" key="3">
    <source>
        <dbReference type="ARBA" id="ARBA00022771"/>
    </source>
</evidence>
<dbReference type="OMA" id="CLLMQRP"/>
<dbReference type="PROSITE" id="PS50157">
    <property type="entry name" value="ZINC_FINGER_C2H2_2"/>
    <property type="match status" value="2"/>
</dbReference>
<dbReference type="InterPro" id="IPR013087">
    <property type="entry name" value="Znf_C2H2_type"/>
</dbReference>
<keyword evidence="4" id="KW-0862">Zinc</keyword>
<dbReference type="InterPro" id="IPR036236">
    <property type="entry name" value="Znf_C2H2_sf"/>
</dbReference>
<evidence type="ECO:0000313" key="9">
    <source>
        <dbReference type="EnsemblPlants" id="Kaladp0089s0024.1.v1.1.CDS.1"/>
    </source>
</evidence>
<dbReference type="GO" id="GO:0005634">
    <property type="term" value="C:nucleus"/>
    <property type="evidence" value="ECO:0007669"/>
    <property type="project" value="TreeGrafter"/>
</dbReference>
<dbReference type="SMART" id="SM00355">
    <property type="entry name" value="ZnF_C2H2"/>
    <property type="match status" value="2"/>
</dbReference>
<dbReference type="AlphaFoldDB" id="A0A7N0UXI5"/>
<dbReference type="Pfam" id="PF13912">
    <property type="entry name" value="zf-C2H2_6"/>
    <property type="match status" value="2"/>
</dbReference>
<keyword evidence="10" id="KW-1185">Reference proteome</keyword>
<evidence type="ECO:0000256" key="6">
    <source>
        <dbReference type="ARBA" id="ARBA00023163"/>
    </source>
</evidence>
<keyword evidence="5" id="KW-0805">Transcription regulation</keyword>